<dbReference type="InterPro" id="IPR002893">
    <property type="entry name" value="Znf_MYND"/>
</dbReference>
<dbReference type="Proteomes" id="UP001362999">
    <property type="component" value="Unassembled WGS sequence"/>
</dbReference>
<keyword evidence="7" id="KW-1185">Reference proteome</keyword>
<dbReference type="EMBL" id="JAWWNJ010000149">
    <property type="protein sequence ID" value="KAK6981488.1"/>
    <property type="molecule type" value="Genomic_DNA"/>
</dbReference>
<protein>
    <recommendedName>
        <fullName evidence="5">MYND-type domain-containing protein</fullName>
    </recommendedName>
</protein>
<keyword evidence="3" id="KW-0862">Zinc</keyword>
<comment type="caution">
    <text evidence="6">The sequence shown here is derived from an EMBL/GenBank/DDBJ whole genome shotgun (WGS) entry which is preliminary data.</text>
</comment>
<evidence type="ECO:0000256" key="2">
    <source>
        <dbReference type="ARBA" id="ARBA00022771"/>
    </source>
</evidence>
<evidence type="ECO:0000256" key="3">
    <source>
        <dbReference type="ARBA" id="ARBA00022833"/>
    </source>
</evidence>
<evidence type="ECO:0000313" key="7">
    <source>
        <dbReference type="Proteomes" id="UP001362999"/>
    </source>
</evidence>
<dbReference type="SUPFAM" id="SSF144232">
    <property type="entry name" value="HIT/MYND zinc finger-like"/>
    <property type="match status" value="1"/>
</dbReference>
<evidence type="ECO:0000259" key="5">
    <source>
        <dbReference type="PROSITE" id="PS50865"/>
    </source>
</evidence>
<gene>
    <name evidence="6" type="ORF">R3P38DRAFT_3459869</name>
</gene>
<organism evidence="6 7">
    <name type="scientific">Favolaschia claudopus</name>
    <dbReference type="NCBI Taxonomy" id="2862362"/>
    <lineage>
        <taxon>Eukaryota</taxon>
        <taxon>Fungi</taxon>
        <taxon>Dikarya</taxon>
        <taxon>Basidiomycota</taxon>
        <taxon>Agaricomycotina</taxon>
        <taxon>Agaricomycetes</taxon>
        <taxon>Agaricomycetidae</taxon>
        <taxon>Agaricales</taxon>
        <taxon>Marasmiineae</taxon>
        <taxon>Mycenaceae</taxon>
        <taxon>Favolaschia</taxon>
    </lineage>
</organism>
<accession>A0AAV9ZGQ8</accession>
<dbReference type="AlphaFoldDB" id="A0AAV9ZGQ8"/>
<evidence type="ECO:0000256" key="4">
    <source>
        <dbReference type="PROSITE-ProRule" id="PRU00134"/>
    </source>
</evidence>
<name>A0AAV9ZGQ8_9AGAR</name>
<feature type="domain" description="MYND-type" evidence="5">
    <location>
        <begin position="411"/>
        <end position="452"/>
    </location>
</feature>
<evidence type="ECO:0000256" key="1">
    <source>
        <dbReference type="ARBA" id="ARBA00022723"/>
    </source>
</evidence>
<dbReference type="Gene3D" id="6.10.140.2220">
    <property type="match status" value="1"/>
</dbReference>
<feature type="non-terminal residue" evidence="6">
    <location>
        <position position="452"/>
    </location>
</feature>
<keyword evidence="1" id="KW-0479">Metal-binding</keyword>
<evidence type="ECO:0000313" key="6">
    <source>
        <dbReference type="EMBL" id="KAK6981488.1"/>
    </source>
</evidence>
<dbReference type="GO" id="GO:0008270">
    <property type="term" value="F:zinc ion binding"/>
    <property type="evidence" value="ECO:0007669"/>
    <property type="project" value="UniProtKB-KW"/>
</dbReference>
<dbReference type="PROSITE" id="PS50865">
    <property type="entry name" value="ZF_MYND_2"/>
    <property type="match status" value="1"/>
</dbReference>
<sequence length="452" mass="51218">MSLLDPHPSAQDVQRFSTILIVQSDTVRALLPVIFRLLDPTRIPQAQELDGLSDDILHNIELAHWATIGLFLLPRGPLEAGSDLWPRVLAWVYFFFTYEDFLPGVIDLLPPRGLYCGFMFFCFKLCENPDFKAILLATNKAPVLAMRAWTTYTKSGDYLEQALPFFVIHDFLVQSEYSSVEIMEGTYDGTSEVAHLVMVVCELAVPVSRTTKMGSRALELKYISFLSRALEIVRVIDVIHGQDELPFCRLCHTFIPLGFVEPIIVAGRQLSPLSQSKVTLEIRIVVWNCILLIDALCQGPSGHQVLRTAIQHGLLHILVAGATWIPLDEEIGNTMRRIIRDLLTPMTIFYHLLVDLRKAYGELKDVGLDTFPEDYQIREAWSGFTAALRVRLRHLDHFCSPEPRHQGLCANPECGCLVDRTDLRRCSACHSVLYCGKECQIVHWRSGHRETC</sequence>
<reference evidence="6 7" key="1">
    <citation type="journal article" date="2024" name="J Genomics">
        <title>Draft genome sequencing and assembly of Favolaschia claudopus CIRM-BRFM 2984 isolated from oak limbs.</title>
        <authorList>
            <person name="Navarro D."/>
            <person name="Drula E."/>
            <person name="Chaduli D."/>
            <person name="Cazenave R."/>
            <person name="Ahrendt S."/>
            <person name="Wang J."/>
            <person name="Lipzen A."/>
            <person name="Daum C."/>
            <person name="Barry K."/>
            <person name="Grigoriev I.V."/>
            <person name="Favel A."/>
            <person name="Rosso M.N."/>
            <person name="Martin F."/>
        </authorList>
    </citation>
    <scope>NUCLEOTIDE SEQUENCE [LARGE SCALE GENOMIC DNA]</scope>
    <source>
        <strain evidence="6 7">CIRM-BRFM 2984</strain>
    </source>
</reference>
<proteinExistence type="predicted"/>
<dbReference type="Pfam" id="PF01753">
    <property type="entry name" value="zf-MYND"/>
    <property type="match status" value="1"/>
</dbReference>
<keyword evidence="2 4" id="KW-0863">Zinc-finger</keyword>